<dbReference type="InterPro" id="IPR049945">
    <property type="entry name" value="AAA_22"/>
</dbReference>
<evidence type="ECO:0000259" key="2">
    <source>
        <dbReference type="SMART" id="SM00382"/>
    </source>
</evidence>
<dbReference type="Proteomes" id="UP000282454">
    <property type="component" value="Unassembled WGS sequence"/>
</dbReference>
<organism evidence="3 4">
    <name type="scientific">Actinokineospora cianjurensis</name>
    <dbReference type="NCBI Taxonomy" id="585224"/>
    <lineage>
        <taxon>Bacteria</taxon>
        <taxon>Bacillati</taxon>
        <taxon>Actinomycetota</taxon>
        <taxon>Actinomycetes</taxon>
        <taxon>Pseudonocardiales</taxon>
        <taxon>Pseudonocardiaceae</taxon>
        <taxon>Actinokineospora</taxon>
    </lineage>
</organism>
<evidence type="ECO:0000256" key="1">
    <source>
        <dbReference type="SAM" id="Phobius"/>
    </source>
</evidence>
<dbReference type="SUPFAM" id="SSF52540">
    <property type="entry name" value="P-loop containing nucleoside triphosphate hydrolases"/>
    <property type="match status" value="1"/>
</dbReference>
<dbReference type="RefSeq" id="WP_425454889.1">
    <property type="nucleotide sequence ID" value="NZ_RCDD01000007.1"/>
</dbReference>
<dbReference type="AlphaFoldDB" id="A0A421AX55"/>
<gene>
    <name evidence="3" type="ORF">CLV68_5956</name>
</gene>
<sequence>MYFGRVRRQPDLTFAEALRILDRDEPRLVDKLDKALGIVVLGAGTVAGIAALGTPLAPLVLFASVWGWVDQKNEAIKLLSSLLKPARFRNKRGRERRELIEAAHSLLVASSFLEVLRETIGPKAIKKLAITDAERSYVATGAITANLQSTLDALYLAEIPAPSPTRGFQENLTAIRSWIGTASGRTDSFLAGLDAWQGRPALANPTFIGKVLARYESRYLELAADVPEFLFWSSLGEHAATRTAISTELRAVLDLHTEALTRLESLLSLTPVAPHPAEDLDALHRANRAILDHPIIAADVESHDVRFPSVERGFITPHYRIAGANSRISDQDWWDRQPRHEDLDVMLAAHLTSASATRVPMLVLGHPGAGKSLLTKVIAARLPTANYTVIRVPLRSVEATAPIVHQVQQALDLSTHLRTSWRELTRQSADTVRVVLLDGLDELLQAAQVDMRDYLQKAMDFQRLEHDQERPVVVIVTSRTVVADRVSVPADAPIVQLADFDDDQVDAWLSRWNATNPTIRALRHEDLEQHRHLAGQPLLLLMLALYAAEPSAQGFDGDLSTAALYERIFDTFARREARKSASGPDLDKAVEEQLERLSIAAIGMFNRGTQHISEADLAADLAALLGPDAVPAERVIGKFFFIHSAEAVAREKTRSYEFLHATFGEFLVARYLVHELVRMARGADYNRGDPNDELLHELLSHRTLTARPIILAIMAEMLTPDDHTLTAPALLTLLRTYTHRTRSRRYERYRPTPQNTVRQLATYSANIAVLICEPTRDLSQIEHLAPSHWESTVNLWRTLHQEEDSVIRRLYAMAEPRRRQSLLLHEQRVAKLIGDSAGVAFYQALARMIDIAHGFAVLKEEGPESITDRINAFLDDATRLVLPEKAAE</sequence>
<keyword evidence="1" id="KW-0812">Transmembrane</keyword>
<dbReference type="PANTHER" id="PTHR46312">
    <property type="entry name" value="NACHT DOMAIN-CONTAINING PROTEIN"/>
    <property type="match status" value="1"/>
</dbReference>
<dbReference type="PANTHER" id="PTHR46312:SF2">
    <property type="entry name" value="NUCLEOTIDE-BINDING OLIGOMERIZATION DOMAIN-CONTAINING PROTEIN 2-LIKE"/>
    <property type="match status" value="1"/>
</dbReference>
<evidence type="ECO:0000313" key="3">
    <source>
        <dbReference type="EMBL" id="RLK54406.1"/>
    </source>
</evidence>
<feature type="transmembrane region" description="Helical" evidence="1">
    <location>
        <begin position="36"/>
        <end position="69"/>
    </location>
</feature>
<dbReference type="InterPro" id="IPR027417">
    <property type="entry name" value="P-loop_NTPase"/>
</dbReference>
<dbReference type="GO" id="GO:0016887">
    <property type="term" value="F:ATP hydrolysis activity"/>
    <property type="evidence" value="ECO:0007669"/>
    <property type="project" value="InterPro"/>
</dbReference>
<accession>A0A421AX55</accession>
<comment type="caution">
    <text evidence="3">The sequence shown here is derived from an EMBL/GenBank/DDBJ whole genome shotgun (WGS) entry which is preliminary data.</text>
</comment>
<dbReference type="InterPro" id="IPR003593">
    <property type="entry name" value="AAA+_ATPase"/>
</dbReference>
<name>A0A421AX55_9PSEU</name>
<keyword evidence="1" id="KW-1133">Transmembrane helix</keyword>
<reference evidence="3 4" key="1">
    <citation type="submission" date="2018-10" db="EMBL/GenBank/DDBJ databases">
        <title>Genomic Encyclopedia of Archaeal and Bacterial Type Strains, Phase II (KMG-II): from individual species to whole genera.</title>
        <authorList>
            <person name="Goeker M."/>
        </authorList>
    </citation>
    <scope>NUCLEOTIDE SEQUENCE [LARGE SCALE GENOMIC DNA]</scope>
    <source>
        <strain evidence="3 4">DSM 45657</strain>
    </source>
</reference>
<dbReference type="SMART" id="SM00382">
    <property type="entry name" value="AAA"/>
    <property type="match status" value="1"/>
</dbReference>
<keyword evidence="1" id="KW-0472">Membrane</keyword>
<protein>
    <submittedName>
        <fullName evidence="3">ATPase family protein associated with various cellular activities (AAA)</fullName>
    </submittedName>
</protein>
<dbReference type="InterPro" id="IPR054567">
    <property type="entry name" value="NNH7"/>
</dbReference>
<dbReference type="Gene3D" id="3.40.50.300">
    <property type="entry name" value="P-loop containing nucleotide triphosphate hydrolases"/>
    <property type="match status" value="1"/>
</dbReference>
<evidence type="ECO:0000313" key="4">
    <source>
        <dbReference type="Proteomes" id="UP000282454"/>
    </source>
</evidence>
<dbReference type="Pfam" id="PF22738">
    <property type="entry name" value="NNH7"/>
    <property type="match status" value="1"/>
</dbReference>
<feature type="domain" description="AAA+ ATPase" evidence="2">
    <location>
        <begin position="357"/>
        <end position="501"/>
    </location>
</feature>
<dbReference type="Pfam" id="PF13401">
    <property type="entry name" value="AAA_22"/>
    <property type="match status" value="1"/>
</dbReference>
<keyword evidence="4" id="KW-1185">Reference proteome</keyword>
<proteinExistence type="predicted"/>
<dbReference type="EMBL" id="RCDD01000007">
    <property type="protein sequence ID" value="RLK54406.1"/>
    <property type="molecule type" value="Genomic_DNA"/>
</dbReference>